<dbReference type="NCBIfam" id="NF040974">
    <property type="entry name" value="RepABC_RepC"/>
    <property type="match status" value="1"/>
</dbReference>
<evidence type="ECO:0000259" key="2">
    <source>
        <dbReference type="Pfam" id="PF11800"/>
    </source>
</evidence>
<reference evidence="3 4" key="1">
    <citation type="submission" date="2020-06" db="EMBL/GenBank/DDBJ databases">
        <title>Synonyms of Asaia species.</title>
        <authorList>
            <person name="Sombolestani A."/>
        </authorList>
    </citation>
    <scope>NUCLEOTIDE SEQUENCE [LARGE SCALE GENOMIC DNA]</scope>
    <source>
        <strain evidence="3 4">LMG 27047</strain>
    </source>
</reference>
<gene>
    <name evidence="3" type="ORF">HW542_15450</name>
</gene>
<name>A0ABX2PA16_9PROT</name>
<accession>A0ABX2PA16</accession>
<dbReference type="Pfam" id="PF11800">
    <property type="entry name" value="RP-C_C"/>
    <property type="match status" value="1"/>
</dbReference>
<protein>
    <recommendedName>
        <fullName evidence="5">Replication protein C</fullName>
    </recommendedName>
</protein>
<evidence type="ECO:0000313" key="4">
    <source>
        <dbReference type="Proteomes" id="UP001516351"/>
    </source>
</evidence>
<evidence type="ECO:0008006" key="5">
    <source>
        <dbReference type="Google" id="ProtNLM"/>
    </source>
</evidence>
<dbReference type="InterPro" id="IPR005090">
    <property type="entry name" value="RepC_N"/>
</dbReference>
<evidence type="ECO:0000313" key="3">
    <source>
        <dbReference type="EMBL" id="NVN48195.1"/>
    </source>
</evidence>
<evidence type="ECO:0000259" key="1">
    <source>
        <dbReference type="Pfam" id="PF03428"/>
    </source>
</evidence>
<dbReference type="EMBL" id="JABXXV010000011">
    <property type="protein sequence ID" value="NVN48195.1"/>
    <property type="molecule type" value="Genomic_DNA"/>
</dbReference>
<keyword evidence="4" id="KW-1185">Reference proteome</keyword>
<sequence length="386" mass="41925">MPHALLSAMLTERDAPALPSISKTRILCALDGVSGILGISLAAAQTLIDLVRLIHKDVWATGQRPIIAPSNDHLASTAQRNIRSIQRRIKELVEHGLVIPWDSSDGKRLGRRDGYGFDLSPLVRKIAEIEALKAAERARYREGLALRSQISAARRKCLALTDLLASQGYADAEYLEAEIKAIASARNRHETDSSILLPIVAKLEAKWSELLNISAASHAVDMTPEDDTNDAQQRTESRTLVSIETTKSDCNAAPTTEDKKRNSSAKTISVVGDFPLTPIMATRIAPAFSLFNAKDNWQSLIDSAPAVAGALGIGKWAWLRGCTDIGALNALAVLIVVCGRFDQGSVQNPGGLFVRLLDLHCAGKLRLDRTFFALLRKVENLSPVED</sequence>
<dbReference type="Proteomes" id="UP001516351">
    <property type="component" value="Unassembled WGS sequence"/>
</dbReference>
<proteinExistence type="predicted"/>
<feature type="domain" description="Plasmid replication protein C C-terminal" evidence="2">
    <location>
        <begin position="282"/>
        <end position="376"/>
    </location>
</feature>
<feature type="domain" description="Plasmid replication protein C N-terminal" evidence="1">
    <location>
        <begin position="14"/>
        <end position="161"/>
    </location>
</feature>
<organism evidence="3 4">
    <name type="scientific">Asaia spathodeae</name>
    <dbReference type="NCBI Taxonomy" id="657016"/>
    <lineage>
        <taxon>Bacteria</taxon>
        <taxon>Pseudomonadati</taxon>
        <taxon>Pseudomonadota</taxon>
        <taxon>Alphaproteobacteria</taxon>
        <taxon>Acetobacterales</taxon>
        <taxon>Acetobacteraceae</taxon>
        <taxon>Asaia</taxon>
    </lineage>
</organism>
<dbReference type="Pfam" id="PF03428">
    <property type="entry name" value="RP-C"/>
    <property type="match status" value="1"/>
</dbReference>
<comment type="caution">
    <text evidence="3">The sequence shown here is derived from an EMBL/GenBank/DDBJ whole genome shotgun (WGS) entry which is preliminary data.</text>
</comment>
<dbReference type="InterPro" id="IPR021760">
    <property type="entry name" value="RepC_C"/>
</dbReference>
<dbReference type="InterPro" id="IPR047611">
    <property type="entry name" value="RepABC_RepC"/>
</dbReference>